<evidence type="ECO:0000256" key="1">
    <source>
        <dbReference type="ARBA" id="ARBA00022679"/>
    </source>
</evidence>
<dbReference type="PANTHER" id="PTHR48207:SF4">
    <property type="entry name" value="BLL6097 PROTEIN"/>
    <property type="match status" value="1"/>
</dbReference>
<dbReference type="InterPro" id="IPR003673">
    <property type="entry name" value="CoA-Trfase_fam_III"/>
</dbReference>
<dbReference type="SUPFAM" id="SSF89796">
    <property type="entry name" value="CoA-transferase family III (CaiB/BaiF)"/>
    <property type="match status" value="1"/>
</dbReference>
<dbReference type="InterPro" id="IPR023606">
    <property type="entry name" value="CoA-Trfase_III_dom_1_sf"/>
</dbReference>
<dbReference type="EMBL" id="JBEDNQ010000012">
    <property type="protein sequence ID" value="MEQ3553987.1"/>
    <property type="molecule type" value="Genomic_DNA"/>
</dbReference>
<dbReference type="InterPro" id="IPR050483">
    <property type="entry name" value="CoA-transferase_III_domain"/>
</dbReference>
<reference evidence="2 3" key="1">
    <citation type="submission" date="2024-03" db="EMBL/GenBank/DDBJ databases">
        <title>Draft genome sequence of Pseudonocardia nematodicida JCM 31783.</title>
        <authorList>
            <person name="Butdee W."/>
            <person name="Duangmal K."/>
        </authorList>
    </citation>
    <scope>NUCLEOTIDE SEQUENCE [LARGE SCALE GENOMIC DNA]</scope>
    <source>
        <strain evidence="2 3">JCM 31783</strain>
    </source>
</reference>
<keyword evidence="1 2" id="KW-0808">Transferase</keyword>
<keyword evidence="3" id="KW-1185">Reference proteome</keyword>
<protein>
    <submittedName>
        <fullName evidence="2">CoA transferase</fullName>
        <ecNumber evidence="2">2.8.3.-</ecNumber>
    </submittedName>
</protein>
<gene>
    <name evidence="2" type="ORF">WIS52_26235</name>
</gene>
<dbReference type="Gene3D" id="3.30.1540.10">
    <property type="entry name" value="formyl-coa transferase, domain 3"/>
    <property type="match status" value="1"/>
</dbReference>
<dbReference type="RefSeq" id="WP_349301052.1">
    <property type="nucleotide sequence ID" value="NZ_JBEDNQ010000012.1"/>
</dbReference>
<dbReference type="GO" id="GO:0016740">
    <property type="term" value="F:transferase activity"/>
    <property type="evidence" value="ECO:0007669"/>
    <property type="project" value="UniProtKB-KW"/>
</dbReference>
<comment type="caution">
    <text evidence="2">The sequence shown here is derived from an EMBL/GenBank/DDBJ whole genome shotgun (WGS) entry which is preliminary data.</text>
</comment>
<evidence type="ECO:0000313" key="3">
    <source>
        <dbReference type="Proteomes" id="UP001494902"/>
    </source>
</evidence>
<dbReference type="PANTHER" id="PTHR48207">
    <property type="entry name" value="SUCCINATE--HYDROXYMETHYLGLUTARATE COA-TRANSFERASE"/>
    <property type="match status" value="1"/>
</dbReference>
<dbReference type="Pfam" id="PF02515">
    <property type="entry name" value="CoA_transf_3"/>
    <property type="match status" value="1"/>
</dbReference>
<dbReference type="EC" id="2.8.3.-" evidence="2"/>
<accession>A0ABV1KK67</accession>
<name>A0ABV1KK67_9PSEU</name>
<proteinExistence type="predicted"/>
<dbReference type="Proteomes" id="UP001494902">
    <property type="component" value="Unassembled WGS sequence"/>
</dbReference>
<evidence type="ECO:0000313" key="2">
    <source>
        <dbReference type="EMBL" id="MEQ3553987.1"/>
    </source>
</evidence>
<dbReference type="InterPro" id="IPR044855">
    <property type="entry name" value="CoA-Trfase_III_dom3_sf"/>
</dbReference>
<sequence>MTAPDGSLAGIRVLEVANFLAAPIAGMFLADHGAEVIKVERPGTGDEIRSWGYAKDGVGLFHKVVNRNKKSITLDLHEPTAQQAVRDLARTADVVLENFRPGTLEGWGLGYSDLAAVNERIVYTSISGFGRTGPYAHRRGFGTLAEGFSGFAQVTGDADGAPLLPGFGLADSTTGLTAAYLTMVALRSRDAHGHGQHVDLGLYESLFTLIGSHVIDHDQLGVVQHRDGSRLPFASPRNTFRTSDGQYLVLAGSSQGAFERICRALGCPALIGDPRFATNRDRLANVVALESALQEAVGRFTLDEALRVCHEGHATAEAVYDVERIMDDPHYRERGNVVTVADHELGPVRMQNVVGVLSRTPGRITHSAPPLGAHNEEILSGELGLDPEGL</sequence>
<dbReference type="Gene3D" id="3.40.50.10540">
    <property type="entry name" value="Crotonobetainyl-coa:carnitine coa-transferase, domain 1"/>
    <property type="match status" value="1"/>
</dbReference>
<organism evidence="2 3">
    <name type="scientific">Pseudonocardia nematodicida</name>
    <dbReference type="NCBI Taxonomy" id="1206997"/>
    <lineage>
        <taxon>Bacteria</taxon>
        <taxon>Bacillati</taxon>
        <taxon>Actinomycetota</taxon>
        <taxon>Actinomycetes</taxon>
        <taxon>Pseudonocardiales</taxon>
        <taxon>Pseudonocardiaceae</taxon>
        <taxon>Pseudonocardia</taxon>
    </lineage>
</organism>